<evidence type="ECO:0000313" key="1">
    <source>
        <dbReference type="EMBL" id="KAH3819330.1"/>
    </source>
</evidence>
<organism evidence="1 2">
    <name type="scientific">Dreissena polymorpha</name>
    <name type="common">Zebra mussel</name>
    <name type="synonym">Mytilus polymorpha</name>
    <dbReference type="NCBI Taxonomy" id="45954"/>
    <lineage>
        <taxon>Eukaryota</taxon>
        <taxon>Metazoa</taxon>
        <taxon>Spiralia</taxon>
        <taxon>Lophotrochozoa</taxon>
        <taxon>Mollusca</taxon>
        <taxon>Bivalvia</taxon>
        <taxon>Autobranchia</taxon>
        <taxon>Heteroconchia</taxon>
        <taxon>Euheterodonta</taxon>
        <taxon>Imparidentia</taxon>
        <taxon>Neoheterodontei</taxon>
        <taxon>Myida</taxon>
        <taxon>Dreissenoidea</taxon>
        <taxon>Dreissenidae</taxon>
        <taxon>Dreissena</taxon>
    </lineage>
</organism>
<evidence type="ECO:0000313" key="2">
    <source>
        <dbReference type="Proteomes" id="UP000828390"/>
    </source>
</evidence>
<dbReference type="AlphaFoldDB" id="A0A9D4GQ44"/>
<accession>A0A9D4GQ44</accession>
<protein>
    <submittedName>
        <fullName evidence="1">Uncharacterized protein</fullName>
    </submittedName>
</protein>
<reference evidence="1" key="2">
    <citation type="submission" date="2020-11" db="EMBL/GenBank/DDBJ databases">
        <authorList>
            <person name="McCartney M.A."/>
            <person name="Auch B."/>
            <person name="Kono T."/>
            <person name="Mallez S."/>
            <person name="Becker A."/>
            <person name="Gohl D.M."/>
            <person name="Silverstein K.A.T."/>
            <person name="Koren S."/>
            <person name="Bechman K.B."/>
            <person name="Herman A."/>
            <person name="Abrahante J.E."/>
            <person name="Garbe J."/>
        </authorList>
    </citation>
    <scope>NUCLEOTIDE SEQUENCE</scope>
    <source>
        <strain evidence="1">Duluth1</strain>
        <tissue evidence="1">Whole animal</tissue>
    </source>
</reference>
<proteinExistence type="predicted"/>
<reference evidence="1" key="1">
    <citation type="journal article" date="2019" name="bioRxiv">
        <title>The Genome of the Zebra Mussel, Dreissena polymorpha: A Resource for Invasive Species Research.</title>
        <authorList>
            <person name="McCartney M.A."/>
            <person name="Auch B."/>
            <person name="Kono T."/>
            <person name="Mallez S."/>
            <person name="Zhang Y."/>
            <person name="Obille A."/>
            <person name="Becker A."/>
            <person name="Abrahante J.E."/>
            <person name="Garbe J."/>
            <person name="Badalamenti J.P."/>
            <person name="Herman A."/>
            <person name="Mangelson H."/>
            <person name="Liachko I."/>
            <person name="Sullivan S."/>
            <person name="Sone E.D."/>
            <person name="Koren S."/>
            <person name="Silverstein K.A.T."/>
            <person name="Beckman K.B."/>
            <person name="Gohl D.M."/>
        </authorList>
    </citation>
    <scope>NUCLEOTIDE SEQUENCE</scope>
    <source>
        <strain evidence="1">Duluth1</strain>
        <tissue evidence="1">Whole animal</tissue>
    </source>
</reference>
<comment type="caution">
    <text evidence="1">The sequence shown here is derived from an EMBL/GenBank/DDBJ whole genome shotgun (WGS) entry which is preliminary data.</text>
</comment>
<name>A0A9D4GQ44_DREPO</name>
<dbReference type="EMBL" id="JAIWYP010000005">
    <property type="protein sequence ID" value="KAH3819330.1"/>
    <property type="molecule type" value="Genomic_DNA"/>
</dbReference>
<dbReference type="Proteomes" id="UP000828390">
    <property type="component" value="Unassembled WGS sequence"/>
</dbReference>
<keyword evidence="2" id="KW-1185">Reference proteome</keyword>
<gene>
    <name evidence="1" type="ORF">DPMN_121063</name>
</gene>
<sequence>MHACVYVHFDVYQNETPLEDIAYPAPRPGNPAADRNELQKVDFEVIKVLTVAV</sequence>